<dbReference type="KEGG" id="haj:DU500_17395"/>
<feature type="transmembrane region" description="Helical" evidence="1">
    <location>
        <begin position="60"/>
        <end position="84"/>
    </location>
</feature>
<evidence type="ECO:0000313" key="2">
    <source>
        <dbReference type="EMBL" id="AXG08265.1"/>
    </source>
</evidence>
<keyword evidence="1" id="KW-1133">Transmembrane helix</keyword>
<protein>
    <submittedName>
        <fullName evidence="2">Uncharacterized protein</fullName>
    </submittedName>
</protein>
<keyword evidence="3" id="KW-1185">Reference proteome</keyword>
<accession>A0A345E7U3</accession>
<dbReference type="AlphaFoldDB" id="A0A345E7U3"/>
<dbReference type="EMBL" id="CP031151">
    <property type="protein sequence ID" value="AXG08265.1"/>
    <property type="molecule type" value="Genomic_DNA"/>
</dbReference>
<sequence>MARMATLLEASLKLVFAVGIRAALVVSGLFLLYVVIGISAVFLGWPALSYPIFSIEADPFFASGGAAVGLFIVQSSGAFVLYHILVGIEDDKSQLAILFGFISLGFGGALLRITLSQAIQVFLTLI</sequence>
<name>A0A345E7U3_9EURY</name>
<organism evidence="2 3">
    <name type="scientific">Haloplanus rubicundus</name>
    <dbReference type="NCBI Taxonomy" id="1547898"/>
    <lineage>
        <taxon>Archaea</taxon>
        <taxon>Methanobacteriati</taxon>
        <taxon>Methanobacteriota</taxon>
        <taxon>Stenosarchaea group</taxon>
        <taxon>Halobacteria</taxon>
        <taxon>Halobacteriales</taxon>
        <taxon>Haloferacaceae</taxon>
        <taxon>Haloplanus</taxon>
    </lineage>
</organism>
<evidence type="ECO:0000313" key="3">
    <source>
        <dbReference type="Proteomes" id="UP000253273"/>
    </source>
</evidence>
<feature type="transmembrane region" description="Helical" evidence="1">
    <location>
        <begin position="96"/>
        <end position="115"/>
    </location>
</feature>
<keyword evidence="2" id="KW-0614">Plasmid</keyword>
<evidence type="ECO:0000256" key="1">
    <source>
        <dbReference type="SAM" id="Phobius"/>
    </source>
</evidence>
<geneLocation type="plasmid" evidence="2 3">
    <name>pCBA1113-01</name>
</geneLocation>
<keyword evidence="1" id="KW-0812">Transmembrane</keyword>
<reference evidence="2 3" key="1">
    <citation type="submission" date="2018-07" db="EMBL/GenBank/DDBJ databases">
        <title>Genome sequences of Haloplanus sp. CBA1113.</title>
        <authorList>
            <person name="Kim Y.B."/>
            <person name="Roh S.W."/>
        </authorList>
    </citation>
    <scope>NUCLEOTIDE SEQUENCE [LARGE SCALE GENOMIC DNA]</scope>
    <source>
        <strain evidence="2 3">CBA1113</strain>
        <plasmid evidence="2 3">pCBA1113-01</plasmid>
    </source>
</reference>
<keyword evidence="1" id="KW-0472">Membrane</keyword>
<dbReference type="Proteomes" id="UP000253273">
    <property type="component" value="Plasmid pCBA1113-01"/>
</dbReference>
<feature type="transmembrane region" description="Helical" evidence="1">
    <location>
        <begin position="27"/>
        <end position="48"/>
    </location>
</feature>
<gene>
    <name evidence="2" type="ORF">DU500_17395</name>
</gene>
<proteinExistence type="predicted"/>